<protein>
    <submittedName>
        <fullName evidence="1">DUF1770-domain-containing protein</fullName>
    </submittedName>
</protein>
<dbReference type="Proteomes" id="UP000277580">
    <property type="component" value="Unassembled WGS sequence"/>
</dbReference>
<proteinExistence type="predicted"/>
<dbReference type="PANTHER" id="PTHR38699">
    <property type="entry name" value="CHROMOSOME 1, WHOLE GENOME SHOTGUN SEQUENCE"/>
    <property type="match status" value="1"/>
</dbReference>
<feature type="non-terminal residue" evidence="1">
    <location>
        <position position="1"/>
    </location>
</feature>
<dbReference type="EMBL" id="ML119135">
    <property type="protein sequence ID" value="RPB11438.1"/>
    <property type="molecule type" value="Genomic_DNA"/>
</dbReference>
<dbReference type="GO" id="GO:0140580">
    <property type="term" value="F:mitochondrion autophagosome adaptor activity"/>
    <property type="evidence" value="ECO:0007669"/>
    <property type="project" value="InterPro"/>
</dbReference>
<organism evidence="1 2">
    <name type="scientific">Morchella conica CCBAS932</name>
    <dbReference type="NCBI Taxonomy" id="1392247"/>
    <lineage>
        <taxon>Eukaryota</taxon>
        <taxon>Fungi</taxon>
        <taxon>Dikarya</taxon>
        <taxon>Ascomycota</taxon>
        <taxon>Pezizomycotina</taxon>
        <taxon>Pezizomycetes</taxon>
        <taxon>Pezizales</taxon>
        <taxon>Morchellaceae</taxon>
        <taxon>Morchella</taxon>
    </lineage>
</organism>
<dbReference type="Pfam" id="PF08589">
    <property type="entry name" value="ATG43"/>
    <property type="match status" value="1"/>
</dbReference>
<keyword evidence="2" id="KW-1185">Reference proteome</keyword>
<dbReference type="InParanoid" id="A0A3N4KPN8"/>
<evidence type="ECO:0000313" key="2">
    <source>
        <dbReference type="Proteomes" id="UP000277580"/>
    </source>
</evidence>
<reference evidence="1 2" key="1">
    <citation type="journal article" date="2018" name="Nat. Ecol. Evol.">
        <title>Pezizomycetes genomes reveal the molecular basis of ectomycorrhizal truffle lifestyle.</title>
        <authorList>
            <person name="Murat C."/>
            <person name="Payen T."/>
            <person name="Noel B."/>
            <person name="Kuo A."/>
            <person name="Morin E."/>
            <person name="Chen J."/>
            <person name="Kohler A."/>
            <person name="Krizsan K."/>
            <person name="Balestrini R."/>
            <person name="Da Silva C."/>
            <person name="Montanini B."/>
            <person name="Hainaut M."/>
            <person name="Levati E."/>
            <person name="Barry K.W."/>
            <person name="Belfiori B."/>
            <person name="Cichocki N."/>
            <person name="Clum A."/>
            <person name="Dockter R.B."/>
            <person name="Fauchery L."/>
            <person name="Guy J."/>
            <person name="Iotti M."/>
            <person name="Le Tacon F."/>
            <person name="Lindquist E.A."/>
            <person name="Lipzen A."/>
            <person name="Malagnac F."/>
            <person name="Mello A."/>
            <person name="Molinier V."/>
            <person name="Miyauchi S."/>
            <person name="Poulain J."/>
            <person name="Riccioni C."/>
            <person name="Rubini A."/>
            <person name="Sitrit Y."/>
            <person name="Splivallo R."/>
            <person name="Traeger S."/>
            <person name="Wang M."/>
            <person name="Zifcakova L."/>
            <person name="Wipf D."/>
            <person name="Zambonelli A."/>
            <person name="Paolocci F."/>
            <person name="Nowrousian M."/>
            <person name="Ottonello S."/>
            <person name="Baldrian P."/>
            <person name="Spatafora J.W."/>
            <person name="Henrissat B."/>
            <person name="Nagy L.G."/>
            <person name="Aury J.M."/>
            <person name="Wincker P."/>
            <person name="Grigoriev I.V."/>
            <person name="Bonfante P."/>
            <person name="Martin F.M."/>
        </authorList>
    </citation>
    <scope>NUCLEOTIDE SEQUENCE [LARGE SCALE GENOMIC DNA]</scope>
    <source>
        <strain evidence="1 2">CCBAS932</strain>
    </source>
</reference>
<evidence type="ECO:0000313" key="1">
    <source>
        <dbReference type="EMBL" id="RPB11438.1"/>
    </source>
</evidence>
<dbReference type="OrthoDB" id="2430343at2759"/>
<dbReference type="STRING" id="1392247.A0A3N4KPN8"/>
<gene>
    <name evidence="1" type="ORF">P167DRAFT_474228</name>
</gene>
<accession>A0A3N4KPN8</accession>
<dbReference type="PANTHER" id="PTHR38699:SF1">
    <property type="entry name" value="MITOPHAGY RECEPTOR ATG43"/>
    <property type="match status" value="1"/>
</dbReference>
<name>A0A3N4KPN8_9PEZI</name>
<sequence length="82" mass="9354">LPTLPDLRFEQSYLASIAAAEGVWWKIALITLKDQCLMPLLQGVGYNLFVMGFRVWNRGAKFAGAGVGARVRRWWWGVNNWD</sequence>
<dbReference type="GO" id="GO:0000423">
    <property type="term" value="P:mitophagy"/>
    <property type="evidence" value="ECO:0007669"/>
    <property type="project" value="InterPro"/>
</dbReference>
<dbReference type="AlphaFoldDB" id="A0A3N4KPN8"/>
<dbReference type="InterPro" id="IPR013898">
    <property type="entry name" value="Atg43"/>
</dbReference>
<feature type="non-terminal residue" evidence="1">
    <location>
        <position position="82"/>
    </location>
</feature>